<evidence type="ECO:0000256" key="13">
    <source>
        <dbReference type="PROSITE-ProRule" id="PRU01360"/>
    </source>
</evidence>
<dbReference type="GO" id="GO:0015288">
    <property type="term" value="F:porin activity"/>
    <property type="evidence" value="ECO:0007669"/>
    <property type="project" value="UniProtKB-KW"/>
</dbReference>
<comment type="similarity">
    <text evidence="2 13 14">Belongs to the TonB-dependent receptor family.</text>
</comment>
<accession>A0A1G5SDZ9</accession>
<keyword evidence="9" id="KW-0626">Porin</keyword>
<dbReference type="CDD" id="cd01347">
    <property type="entry name" value="ligand_gated_channel"/>
    <property type="match status" value="1"/>
</dbReference>
<dbReference type="Gene3D" id="2.170.130.10">
    <property type="entry name" value="TonB-dependent receptor, plug domain"/>
    <property type="match status" value="1"/>
</dbReference>
<dbReference type="InterPro" id="IPR037066">
    <property type="entry name" value="Plug_dom_sf"/>
</dbReference>
<evidence type="ECO:0000256" key="8">
    <source>
        <dbReference type="ARBA" id="ARBA00023077"/>
    </source>
</evidence>
<dbReference type="OrthoDB" id="183532at2"/>
<keyword evidence="6" id="KW-0732">Signal</keyword>
<evidence type="ECO:0000256" key="5">
    <source>
        <dbReference type="ARBA" id="ARBA00022692"/>
    </source>
</evidence>
<name>A0A1G5SDZ9_9PROT</name>
<feature type="domain" description="TonB-dependent receptor-like beta-barrel" evidence="15">
    <location>
        <begin position="227"/>
        <end position="588"/>
    </location>
</feature>
<dbReference type="NCBIfam" id="TIGR01779">
    <property type="entry name" value="TonB-B12"/>
    <property type="match status" value="1"/>
</dbReference>
<keyword evidence="8 14" id="KW-0798">TonB box</keyword>
<dbReference type="PROSITE" id="PS52016">
    <property type="entry name" value="TONB_DEPENDENT_REC_3"/>
    <property type="match status" value="1"/>
</dbReference>
<dbReference type="Pfam" id="PF07715">
    <property type="entry name" value="Plug"/>
    <property type="match status" value="1"/>
</dbReference>
<evidence type="ECO:0000313" key="18">
    <source>
        <dbReference type="Proteomes" id="UP000198729"/>
    </source>
</evidence>
<keyword evidence="3 13" id="KW-0813">Transport</keyword>
<dbReference type="AlphaFoldDB" id="A0A1G5SDZ9"/>
<dbReference type="GO" id="GO:0015420">
    <property type="term" value="F:ABC-type vitamin B12 transporter activity"/>
    <property type="evidence" value="ECO:0007669"/>
    <property type="project" value="InterPro"/>
</dbReference>
<evidence type="ECO:0000256" key="7">
    <source>
        <dbReference type="ARBA" id="ARBA00023065"/>
    </source>
</evidence>
<dbReference type="InterPro" id="IPR012910">
    <property type="entry name" value="Plug_dom"/>
</dbReference>
<keyword evidence="7" id="KW-0406">Ion transport</keyword>
<evidence type="ECO:0000256" key="12">
    <source>
        <dbReference type="ARBA" id="ARBA00023237"/>
    </source>
</evidence>
<protein>
    <submittedName>
        <fullName evidence="17">TonB-dependent vitamin B12 receptor</fullName>
    </submittedName>
</protein>
<evidence type="ECO:0000259" key="15">
    <source>
        <dbReference type="Pfam" id="PF00593"/>
    </source>
</evidence>
<dbReference type="STRING" id="51642.NSMM_360032"/>
<sequence>MAKFFLPVTGLLYLGVYATTVLPVGKVYEEPIVVTATRTAQTADATLAAVTVITRQEIERLQARSIQDLFRGLPGINIANSGGPGKHTAVFMRGTESDHIQVLIDGIRVGSATSGTTLFENIPIEQVERIEIVRGPRSSLYGTEAIGGVIQIFTREGERKGKPSLSLGGGSYATLNGSANLSMGNAQGWLNLGVSGIGTGGFNACRGSPVSGCFNPDPDKDKDGYRNISGSARTGYRFASGLEIAANFLHAAGKSEFDGSPSFALNKSLITQQVFGGSASFSPLDAWRMKLTAGRSRENLDSFEDKILQTHFNTQRDTVMLQNDLALFANQLTTLGGDYQYDHVDSTTRFAVGSRYNWGVFAQHQATIARYNLQASLRLDNNQQFGRHVTGGIAWGYALTDSTRLLASFGSAFKAPTFNELYFPSFSNAELRPEESRSFELGAKGNTGWGNWSLNLYETHIDDLISFDLNSNSIANVDKALIRGVEGVLTTLIKGWHVNMNLTLLDPVDKSAGFNRGNILARRARQSFRIDTFRTYGEYGLGVLLLAEGRRYDDPGNTRELDGYVKVDLRAEYQINTHWRLQGRIENIFDKQYETAAFFNQPGRNFFATLRYQP</sequence>
<keyword evidence="11 17" id="KW-0675">Receptor</keyword>
<dbReference type="InterPro" id="IPR039426">
    <property type="entry name" value="TonB-dep_rcpt-like"/>
</dbReference>
<evidence type="ECO:0000256" key="14">
    <source>
        <dbReference type="RuleBase" id="RU003357"/>
    </source>
</evidence>
<evidence type="ECO:0000256" key="3">
    <source>
        <dbReference type="ARBA" id="ARBA00022448"/>
    </source>
</evidence>
<keyword evidence="12 13" id="KW-0998">Cell outer membrane</keyword>
<evidence type="ECO:0000259" key="16">
    <source>
        <dbReference type="Pfam" id="PF07715"/>
    </source>
</evidence>
<dbReference type="PANTHER" id="PTHR30069">
    <property type="entry name" value="TONB-DEPENDENT OUTER MEMBRANE RECEPTOR"/>
    <property type="match status" value="1"/>
</dbReference>
<keyword evidence="10 13" id="KW-0472">Membrane</keyword>
<evidence type="ECO:0000256" key="4">
    <source>
        <dbReference type="ARBA" id="ARBA00022452"/>
    </source>
</evidence>
<evidence type="ECO:0000256" key="11">
    <source>
        <dbReference type="ARBA" id="ARBA00023170"/>
    </source>
</evidence>
<dbReference type="GO" id="GO:0009279">
    <property type="term" value="C:cell outer membrane"/>
    <property type="evidence" value="ECO:0007669"/>
    <property type="project" value="UniProtKB-SubCell"/>
</dbReference>
<dbReference type="InterPro" id="IPR000531">
    <property type="entry name" value="Beta-barrel_TonB"/>
</dbReference>
<dbReference type="InterPro" id="IPR036942">
    <property type="entry name" value="Beta-barrel_TonB_sf"/>
</dbReference>
<keyword evidence="5 13" id="KW-0812">Transmembrane</keyword>
<dbReference type="SUPFAM" id="SSF56935">
    <property type="entry name" value="Porins"/>
    <property type="match status" value="1"/>
</dbReference>
<feature type="domain" description="TonB-dependent receptor plug" evidence="16">
    <location>
        <begin position="45"/>
        <end position="149"/>
    </location>
</feature>
<dbReference type="InterPro" id="IPR010101">
    <property type="entry name" value="B12_transptr_BtuB"/>
</dbReference>
<evidence type="ECO:0000256" key="9">
    <source>
        <dbReference type="ARBA" id="ARBA00023114"/>
    </source>
</evidence>
<dbReference type="Pfam" id="PF00593">
    <property type="entry name" value="TonB_dep_Rec_b-barrel"/>
    <property type="match status" value="1"/>
</dbReference>
<organism evidence="17 18">
    <name type="scientific">Nitrosomonas mobilis</name>
    <dbReference type="NCBI Taxonomy" id="51642"/>
    <lineage>
        <taxon>Bacteria</taxon>
        <taxon>Pseudomonadati</taxon>
        <taxon>Pseudomonadota</taxon>
        <taxon>Betaproteobacteria</taxon>
        <taxon>Nitrosomonadales</taxon>
        <taxon>Nitrosomonadaceae</taxon>
        <taxon>Nitrosomonas</taxon>
    </lineage>
</organism>
<comment type="subcellular location">
    <subcellularLocation>
        <location evidence="1 13">Cell outer membrane</location>
        <topology evidence="1 13">Multi-pass membrane protein</topology>
    </subcellularLocation>
</comment>
<keyword evidence="18" id="KW-1185">Reference proteome</keyword>
<keyword evidence="4 13" id="KW-1134">Transmembrane beta strand</keyword>
<dbReference type="GO" id="GO:0006811">
    <property type="term" value="P:monoatomic ion transport"/>
    <property type="evidence" value="ECO:0007669"/>
    <property type="project" value="UniProtKB-KW"/>
</dbReference>
<evidence type="ECO:0000256" key="1">
    <source>
        <dbReference type="ARBA" id="ARBA00004571"/>
    </source>
</evidence>
<dbReference type="RefSeq" id="WP_090285306.1">
    <property type="nucleotide sequence ID" value="NZ_FMWO01000043.1"/>
</dbReference>
<dbReference type="PANTHER" id="PTHR30069:SF53">
    <property type="entry name" value="COLICIN I RECEPTOR-RELATED"/>
    <property type="match status" value="1"/>
</dbReference>
<gene>
    <name evidence="17" type="ORF">NSMM_360032</name>
</gene>
<dbReference type="Proteomes" id="UP000198729">
    <property type="component" value="Unassembled WGS sequence"/>
</dbReference>
<reference evidence="17 18" key="1">
    <citation type="submission" date="2016-10" db="EMBL/GenBank/DDBJ databases">
        <authorList>
            <person name="de Groot N.N."/>
        </authorList>
    </citation>
    <scope>NUCLEOTIDE SEQUENCE [LARGE SCALE GENOMIC DNA]</scope>
    <source>
        <strain evidence="17">1</strain>
    </source>
</reference>
<evidence type="ECO:0000256" key="2">
    <source>
        <dbReference type="ARBA" id="ARBA00009810"/>
    </source>
</evidence>
<proteinExistence type="inferred from homology"/>
<dbReference type="Gene3D" id="2.40.170.20">
    <property type="entry name" value="TonB-dependent receptor, beta-barrel domain"/>
    <property type="match status" value="1"/>
</dbReference>
<evidence type="ECO:0000256" key="6">
    <source>
        <dbReference type="ARBA" id="ARBA00022729"/>
    </source>
</evidence>
<dbReference type="GO" id="GO:0046930">
    <property type="term" value="C:pore complex"/>
    <property type="evidence" value="ECO:0007669"/>
    <property type="project" value="UniProtKB-KW"/>
</dbReference>
<evidence type="ECO:0000313" key="17">
    <source>
        <dbReference type="EMBL" id="SCZ85217.1"/>
    </source>
</evidence>
<dbReference type="EMBL" id="FMWO01000043">
    <property type="protein sequence ID" value="SCZ85217.1"/>
    <property type="molecule type" value="Genomic_DNA"/>
</dbReference>
<evidence type="ECO:0000256" key="10">
    <source>
        <dbReference type="ARBA" id="ARBA00023136"/>
    </source>
</evidence>